<gene>
    <name evidence="3" type="ORF">CCAP1982_LOCUS10618</name>
</gene>
<feature type="chain" id="PRO_5032320467" evidence="2">
    <location>
        <begin position="25"/>
        <end position="200"/>
    </location>
</feature>
<feature type="transmembrane region" description="Helical" evidence="1">
    <location>
        <begin position="174"/>
        <end position="191"/>
    </location>
</feature>
<sequence length="200" mass="21829">MVTLTSVYATLVLWTTFTSNVTLSKTESTHLLALYKLPLGCYICCFECRALSNYVITAAAKTSYRSGHSFFLNVHDTSTKDTTLRTPDENGTICSGLYSAIGGKCCSSCNLCLAKMSGRPNLNSNSFKTLGTSFGYSNILQPQNVLAMTVPEGFGGVVEVCKKQRPFFRPTDNVALGLTYAVLAALYVLFIHDLRLNVFP</sequence>
<keyword evidence="1" id="KW-0472">Membrane</keyword>
<evidence type="ECO:0000313" key="3">
    <source>
        <dbReference type="EMBL" id="CAD7002130.1"/>
    </source>
</evidence>
<evidence type="ECO:0000256" key="2">
    <source>
        <dbReference type="SAM" id="SignalP"/>
    </source>
</evidence>
<dbReference type="Proteomes" id="UP000606786">
    <property type="component" value="Unassembled WGS sequence"/>
</dbReference>
<dbReference type="AlphaFoldDB" id="A0A811UT33"/>
<reference evidence="3" key="1">
    <citation type="submission" date="2020-11" db="EMBL/GenBank/DDBJ databases">
        <authorList>
            <person name="Whitehead M."/>
        </authorList>
    </citation>
    <scope>NUCLEOTIDE SEQUENCE</scope>
    <source>
        <strain evidence="3">EGII</strain>
    </source>
</reference>
<keyword evidence="4" id="KW-1185">Reference proteome</keyword>
<feature type="signal peptide" evidence="2">
    <location>
        <begin position="1"/>
        <end position="24"/>
    </location>
</feature>
<organism evidence="3 4">
    <name type="scientific">Ceratitis capitata</name>
    <name type="common">Mediterranean fruit fly</name>
    <name type="synonym">Tephritis capitata</name>
    <dbReference type="NCBI Taxonomy" id="7213"/>
    <lineage>
        <taxon>Eukaryota</taxon>
        <taxon>Metazoa</taxon>
        <taxon>Ecdysozoa</taxon>
        <taxon>Arthropoda</taxon>
        <taxon>Hexapoda</taxon>
        <taxon>Insecta</taxon>
        <taxon>Pterygota</taxon>
        <taxon>Neoptera</taxon>
        <taxon>Endopterygota</taxon>
        <taxon>Diptera</taxon>
        <taxon>Brachycera</taxon>
        <taxon>Muscomorpha</taxon>
        <taxon>Tephritoidea</taxon>
        <taxon>Tephritidae</taxon>
        <taxon>Ceratitis</taxon>
        <taxon>Ceratitis</taxon>
    </lineage>
</organism>
<name>A0A811UT33_CERCA</name>
<evidence type="ECO:0000256" key="1">
    <source>
        <dbReference type="SAM" id="Phobius"/>
    </source>
</evidence>
<comment type="caution">
    <text evidence="3">The sequence shown here is derived from an EMBL/GenBank/DDBJ whole genome shotgun (WGS) entry which is preliminary data.</text>
</comment>
<protein>
    <submittedName>
        <fullName evidence="3">(Mediterranean fruit fly) hypothetical protein</fullName>
    </submittedName>
</protein>
<keyword evidence="1" id="KW-1133">Transmembrane helix</keyword>
<proteinExistence type="predicted"/>
<keyword evidence="2" id="KW-0732">Signal</keyword>
<dbReference type="EMBL" id="CAJHJT010000023">
    <property type="protein sequence ID" value="CAD7002130.1"/>
    <property type="molecule type" value="Genomic_DNA"/>
</dbReference>
<accession>A0A811UT33</accession>
<evidence type="ECO:0000313" key="4">
    <source>
        <dbReference type="Proteomes" id="UP000606786"/>
    </source>
</evidence>
<keyword evidence="1" id="KW-0812">Transmembrane</keyword>